<keyword evidence="3" id="KW-0479">Metal-binding</keyword>
<dbReference type="PRINTS" id="PR00866">
    <property type="entry name" value="RNADNAPOLMS"/>
</dbReference>
<dbReference type="CDD" id="cd03487">
    <property type="entry name" value="RT_Bac_retron_II"/>
    <property type="match status" value="1"/>
</dbReference>
<dbReference type="EMBL" id="CP018025">
    <property type="protein sequence ID" value="APD92218.1"/>
    <property type="molecule type" value="Genomic_DNA"/>
</dbReference>
<name>A0AAC9JI17_9ALTE</name>
<dbReference type="GO" id="GO:0046872">
    <property type="term" value="F:metal ion binding"/>
    <property type="evidence" value="ECO:0007669"/>
    <property type="project" value="UniProtKB-KW"/>
</dbReference>
<proteinExistence type="predicted"/>
<dbReference type="InterPro" id="IPR000123">
    <property type="entry name" value="Reverse_transcriptase_msDNA"/>
</dbReference>
<sequence length="329" mass="37292">MNKLSYPHAPIGELDKLAKALNIELSELQTITDKSDSLFFQTKEIIKNDGSSRFTYDARPTLKVIHGKVCEAFLKRVNYPDYLQGSIKRRDYLTDARKHAGSKVLISEDITNFFPSISKKVVHEMWVGVFGFSNVVAECLAELVTLNGFVVQGAKTSSYICNLVLWNREERLVNSLKTRGLIYTRYVDDVTVSSKRLISLNEKSKIINSIYSLFRSIGAKPNRNKHKIMPRNTQQEVHGVNVNKNQPTMPKEKRKKIRAAVHRCEITYKQTPDSIEYCALFNSVMGKVNTLGRMHTSEADKLRLRLSQVKPVSAQSLNKPLVSNTGLIT</sequence>
<evidence type="ECO:0000256" key="2">
    <source>
        <dbReference type="ARBA" id="ARBA00022695"/>
    </source>
</evidence>
<dbReference type="Proteomes" id="UP000182101">
    <property type="component" value="Plasmid pAMCP48-600"/>
</dbReference>
<dbReference type="PROSITE" id="PS50878">
    <property type="entry name" value="RT_POL"/>
    <property type="match status" value="1"/>
</dbReference>
<evidence type="ECO:0000313" key="8">
    <source>
        <dbReference type="Proteomes" id="UP000182101"/>
    </source>
</evidence>
<accession>A0AAC9JI17</accession>
<dbReference type="InterPro" id="IPR000477">
    <property type="entry name" value="RT_dom"/>
</dbReference>
<dbReference type="Pfam" id="PF00078">
    <property type="entry name" value="RVT_1"/>
    <property type="match status" value="1"/>
</dbReference>
<keyword evidence="1" id="KW-0808">Transferase</keyword>
<reference evidence="7 8" key="1">
    <citation type="submission" date="2016-11" db="EMBL/GenBank/DDBJ databases">
        <title>Networking in microbes: conjugative elements and plasmids in the genus Alteromonas.</title>
        <authorList>
            <person name="Lopez-Perez M."/>
            <person name="Ramon-Marco N."/>
            <person name="Rodriguez-Valera F."/>
        </authorList>
    </citation>
    <scope>NUCLEOTIDE SEQUENCE [LARGE SCALE GENOMIC DNA]</scope>
    <source>
        <strain evidence="7 8">CP48</strain>
        <plasmid evidence="8">pamcp48-600</plasmid>
    </source>
</reference>
<protein>
    <recommendedName>
        <fullName evidence="6">Reverse transcriptase domain-containing protein</fullName>
    </recommendedName>
</protein>
<geneLocation type="plasmid" evidence="8">
    <name>pamcp48-600</name>
</geneLocation>
<keyword evidence="7" id="KW-0614">Plasmid</keyword>
<gene>
    <name evidence="7" type="ORF">BM524_20090</name>
</gene>
<evidence type="ECO:0000256" key="1">
    <source>
        <dbReference type="ARBA" id="ARBA00022679"/>
    </source>
</evidence>
<evidence type="ECO:0000259" key="6">
    <source>
        <dbReference type="PROSITE" id="PS50878"/>
    </source>
</evidence>
<keyword evidence="4" id="KW-0460">Magnesium</keyword>
<feature type="domain" description="Reverse transcriptase" evidence="6">
    <location>
        <begin position="1"/>
        <end position="242"/>
    </location>
</feature>
<keyword evidence="2" id="KW-0548">Nucleotidyltransferase</keyword>
<dbReference type="AlphaFoldDB" id="A0AAC9JI17"/>
<evidence type="ECO:0000256" key="4">
    <source>
        <dbReference type="ARBA" id="ARBA00022842"/>
    </source>
</evidence>
<keyword evidence="5" id="KW-0695">RNA-directed DNA polymerase</keyword>
<organism evidence="7 8">
    <name type="scientific">Alteromonas mediterranea</name>
    <dbReference type="NCBI Taxonomy" id="314275"/>
    <lineage>
        <taxon>Bacteria</taxon>
        <taxon>Pseudomonadati</taxon>
        <taxon>Pseudomonadota</taxon>
        <taxon>Gammaproteobacteria</taxon>
        <taxon>Alteromonadales</taxon>
        <taxon>Alteromonadaceae</taxon>
        <taxon>Alteromonas/Salinimonas group</taxon>
        <taxon>Alteromonas</taxon>
    </lineage>
</organism>
<dbReference type="GO" id="GO:0003964">
    <property type="term" value="F:RNA-directed DNA polymerase activity"/>
    <property type="evidence" value="ECO:0007669"/>
    <property type="project" value="UniProtKB-KW"/>
</dbReference>
<dbReference type="RefSeq" id="WP_071960831.1">
    <property type="nucleotide sequence ID" value="NZ_CP018025.1"/>
</dbReference>
<evidence type="ECO:0000313" key="7">
    <source>
        <dbReference type="EMBL" id="APD92218.1"/>
    </source>
</evidence>
<evidence type="ECO:0000256" key="3">
    <source>
        <dbReference type="ARBA" id="ARBA00022723"/>
    </source>
</evidence>
<dbReference type="GO" id="GO:0003723">
    <property type="term" value="F:RNA binding"/>
    <property type="evidence" value="ECO:0007669"/>
    <property type="project" value="InterPro"/>
</dbReference>
<evidence type="ECO:0000256" key="5">
    <source>
        <dbReference type="ARBA" id="ARBA00022918"/>
    </source>
</evidence>